<keyword evidence="1" id="KW-0812">Transmembrane</keyword>
<dbReference type="OrthoDB" id="4250843at2"/>
<name>A0A2V1HKX0_9MICO</name>
<keyword evidence="1" id="KW-1133">Transmembrane helix</keyword>
<comment type="caution">
    <text evidence="2">The sequence shown here is derived from an EMBL/GenBank/DDBJ whole genome shotgun (WGS) entry which is preliminary data.</text>
</comment>
<evidence type="ECO:0008006" key="4">
    <source>
        <dbReference type="Google" id="ProtNLM"/>
    </source>
</evidence>
<feature type="transmembrane region" description="Helical" evidence="1">
    <location>
        <begin position="74"/>
        <end position="96"/>
    </location>
</feature>
<organism evidence="2 3">
    <name type="scientific">Amnibacterium flavum</name>
    <dbReference type="NCBI Taxonomy" id="2173173"/>
    <lineage>
        <taxon>Bacteria</taxon>
        <taxon>Bacillati</taxon>
        <taxon>Actinomycetota</taxon>
        <taxon>Actinomycetes</taxon>
        <taxon>Micrococcales</taxon>
        <taxon>Microbacteriaceae</taxon>
        <taxon>Amnibacterium</taxon>
    </lineage>
</organism>
<evidence type="ECO:0000313" key="2">
    <source>
        <dbReference type="EMBL" id="PVZ93286.1"/>
    </source>
</evidence>
<gene>
    <name evidence="2" type="ORF">DDQ50_16435</name>
</gene>
<evidence type="ECO:0000256" key="1">
    <source>
        <dbReference type="SAM" id="Phobius"/>
    </source>
</evidence>
<feature type="transmembrane region" description="Helical" evidence="1">
    <location>
        <begin position="43"/>
        <end position="62"/>
    </location>
</feature>
<dbReference type="Proteomes" id="UP000244893">
    <property type="component" value="Unassembled WGS sequence"/>
</dbReference>
<proteinExistence type="predicted"/>
<dbReference type="EMBL" id="QEOP01000005">
    <property type="protein sequence ID" value="PVZ93286.1"/>
    <property type="molecule type" value="Genomic_DNA"/>
</dbReference>
<protein>
    <recommendedName>
        <fullName evidence="4">Conjugal transfer protein TrbC</fullName>
    </recommendedName>
</protein>
<dbReference type="AlphaFoldDB" id="A0A2V1HKX0"/>
<accession>A0A2V1HKX0</accession>
<keyword evidence="3" id="KW-1185">Reference proteome</keyword>
<reference evidence="2 3" key="1">
    <citation type="submission" date="2018-05" db="EMBL/GenBank/DDBJ databases">
        <title>Amnibacterium sp. M8JJ-5, whole genome shotgun sequence.</title>
        <authorList>
            <person name="Tuo L."/>
        </authorList>
    </citation>
    <scope>NUCLEOTIDE SEQUENCE [LARGE SCALE GENOMIC DNA]</scope>
    <source>
        <strain evidence="2 3">M8JJ-5</strain>
    </source>
</reference>
<keyword evidence="1" id="KW-0472">Membrane</keyword>
<sequence>MTFLTLTADLLTALPAAVPDPGDGTMPPGFEGFVVIMGWIKWLALGVAVIGLLILGATMAISSRRGEGMEIGGWLGRILIGVIIIASAATLVGFLVGT</sequence>
<evidence type="ECO:0000313" key="3">
    <source>
        <dbReference type="Proteomes" id="UP000244893"/>
    </source>
</evidence>